<protein>
    <submittedName>
        <fullName evidence="1">18775_t:CDS:1</fullName>
    </submittedName>
</protein>
<keyword evidence="2" id="KW-1185">Reference proteome</keyword>
<reference evidence="1" key="1">
    <citation type="submission" date="2021-06" db="EMBL/GenBank/DDBJ databases">
        <authorList>
            <person name="Kallberg Y."/>
            <person name="Tangrot J."/>
            <person name="Rosling A."/>
        </authorList>
    </citation>
    <scope>NUCLEOTIDE SEQUENCE</scope>
    <source>
        <strain evidence="1">MA461A</strain>
    </source>
</reference>
<name>A0ACA9PLJ8_9GLOM</name>
<feature type="non-terminal residue" evidence="1">
    <location>
        <position position="1"/>
    </location>
</feature>
<evidence type="ECO:0000313" key="1">
    <source>
        <dbReference type="EMBL" id="CAG8712138.1"/>
    </source>
</evidence>
<dbReference type="EMBL" id="CAJVQC010021182">
    <property type="protein sequence ID" value="CAG8712138.1"/>
    <property type="molecule type" value="Genomic_DNA"/>
</dbReference>
<gene>
    <name evidence="1" type="ORF">RPERSI_LOCUS10615</name>
</gene>
<accession>A0ACA9PLJ8</accession>
<organism evidence="1 2">
    <name type="scientific">Racocetra persica</name>
    <dbReference type="NCBI Taxonomy" id="160502"/>
    <lineage>
        <taxon>Eukaryota</taxon>
        <taxon>Fungi</taxon>
        <taxon>Fungi incertae sedis</taxon>
        <taxon>Mucoromycota</taxon>
        <taxon>Glomeromycotina</taxon>
        <taxon>Glomeromycetes</taxon>
        <taxon>Diversisporales</taxon>
        <taxon>Gigasporaceae</taxon>
        <taxon>Racocetra</taxon>
    </lineage>
</organism>
<sequence>NRPSDDFDCEFYVNEDESYTTSKDHRNALLKLMEISKVWLNNKQRPLVYMGNSRTTRWRREVFFKKAALQMPTLETFFGVTREKISVNKASIIESLEECEFEDIDEIDENEEQEKDSLKNRNCRPSKRYSITKLTCSQTTPSGYVLIS</sequence>
<dbReference type="Proteomes" id="UP000789920">
    <property type="component" value="Unassembled WGS sequence"/>
</dbReference>
<comment type="caution">
    <text evidence="1">The sequence shown here is derived from an EMBL/GenBank/DDBJ whole genome shotgun (WGS) entry which is preliminary data.</text>
</comment>
<evidence type="ECO:0000313" key="2">
    <source>
        <dbReference type="Proteomes" id="UP000789920"/>
    </source>
</evidence>
<proteinExistence type="predicted"/>